<dbReference type="EMBL" id="FNGY01000015">
    <property type="protein sequence ID" value="SDO47794.1"/>
    <property type="molecule type" value="Genomic_DNA"/>
</dbReference>
<dbReference type="RefSeq" id="WP_074612637.1">
    <property type="nucleotide sequence ID" value="NZ_FNGY01000015.1"/>
</dbReference>
<dbReference type="OrthoDB" id="9808753at2"/>
<feature type="chain" id="PRO_5010318001" evidence="1">
    <location>
        <begin position="20"/>
        <end position="307"/>
    </location>
</feature>
<evidence type="ECO:0000313" key="3">
    <source>
        <dbReference type="Proteomes" id="UP000183200"/>
    </source>
</evidence>
<dbReference type="Proteomes" id="UP000183200">
    <property type="component" value="Unassembled WGS sequence"/>
</dbReference>
<feature type="signal peptide" evidence="1">
    <location>
        <begin position="1"/>
        <end position="19"/>
    </location>
</feature>
<gene>
    <name evidence="2" type="ORF">SAMN05421820_11593</name>
</gene>
<evidence type="ECO:0000313" key="2">
    <source>
        <dbReference type="EMBL" id="SDO47794.1"/>
    </source>
</evidence>
<reference evidence="3" key="1">
    <citation type="submission" date="2016-10" db="EMBL/GenBank/DDBJ databases">
        <authorList>
            <person name="Varghese N."/>
            <person name="Submissions S."/>
        </authorList>
    </citation>
    <scope>NUCLEOTIDE SEQUENCE [LARGE SCALE GENOMIC DNA]</scope>
    <source>
        <strain evidence="3">DSM 19110</strain>
    </source>
</reference>
<keyword evidence="1" id="KW-0732">Signal</keyword>
<proteinExistence type="predicted"/>
<name>A0A1H0JW10_9SPHI</name>
<sequence>MLKKITLLFLVLFALKSDAQNYNNILNYAISGYPTNGVKIKTNMPFAPGLHMPTININGYSYGAKGSINLTIVYYIYSNPADFNNPANYYFHEPYVSSSGGSTPVVNLSNEGGKVVIYINDKSYYQRFTVSAYSMGMSDSPTWFQGWTTADEPLTGTKTVEVPYKNSFKGDVYLSGNGIWNKEGNVGIGTNVPKERLSVNGNIRAREVKVESGNWPDYVFKKDYNVLSLNEIENHIQEKGHLPGIPSAKEVKEKGLDLGEMNAKLLEKIEELTLYLIKENKLNIENQRKLMEQEEKIQVLMKKIEKP</sequence>
<evidence type="ECO:0000256" key="1">
    <source>
        <dbReference type="SAM" id="SignalP"/>
    </source>
</evidence>
<dbReference type="AlphaFoldDB" id="A0A1H0JW10"/>
<organism evidence="2 3">
    <name type="scientific">Pedobacter steynii</name>
    <dbReference type="NCBI Taxonomy" id="430522"/>
    <lineage>
        <taxon>Bacteria</taxon>
        <taxon>Pseudomonadati</taxon>
        <taxon>Bacteroidota</taxon>
        <taxon>Sphingobacteriia</taxon>
        <taxon>Sphingobacteriales</taxon>
        <taxon>Sphingobacteriaceae</taxon>
        <taxon>Pedobacter</taxon>
    </lineage>
</organism>
<protein>
    <submittedName>
        <fullName evidence="2">Uncharacterized protein</fullName>
    </submittedName>
</protein>
<keyword evidence="3" id="KW-1185">Reference proteome</keyword>
<accession>A0A1H0JW10</accession>